<evidence type="ECO:0000313" key="13">
    <source>
        <dbReference type="EMBL" id="EAR63047.1"/>
    </source>
</evidence>
<evidence type="ECO:0000256" key="1">
    <source>
        <dbReference type="ARBA" id="ARBA00001947"/>
    </source>
</evidence>
<dbReference type="SMART" id="SM00228">
    <property type="entry name" value="PDZ"/>
    <property type="match status" value="1"/>
</dbReference>
<dbReference type="PANTHER" id="PTHR42837:SF2">
    <property type="entry name" value="MEMBRANE METALLOPROTEASE ARASP2, CHLOROPLASTIC-RELATED"/>
    <property type="match status" value="1"/>
</dbReference>
<keyword evidence="4 13" id="KW-0645">Protease</keyword>
<evidence type="ECO:0000256" key="7">
    <source>
        <dbReference type="ARBA" id="ARBA00022833"/>
    </source>
</evidence>
<dbReference type="PANTHER" id="PTHR42837">
    <property type="entry name" value="REGULATOR OF SIGMA-E PROTEASE RSEP"/>
    <property type="match status" value="1"/>
</dbReference>
<dbReference type="EMBL" id="AAOW01000001">
    <property type="protein sequence ID" value="EAR63047.1"/>
    <property type="molecule type" value="Genomic_DNA"/>
</dbReference>
<name>A0A7U8C7K9_NEPCE</name>
<dbReference type="OrthoDB" id="9782003at2"/>
<feature type="domain" description="PDZ" evidence="12">
    <location>
        <begin position="201"/>
        <end position="256"/>
    </location>
</feature>
<dbReference type="CDD" id="cd06163">
    <property type="entry name" value="S2P-M50_PDZ_RseP-like"/>
    <property type="match status" value="2"/>
</dbReference>
<keyword evidence="7 11" id="KW-0862">Zinc</keyword>
<dbReference type="SUPFAM" id="SSF50156">
    <property type="entry name" value="PDZ domain-like"/>
    <property type="match status" value="2"/>
</dbReference>
<keyword evidence="11" id="KW-0479">Metal-binding</keyword>
<dbReference type="Pfam" id="PF17820">
    <property type="entry name" value="PDZ_6"/>
    <property type="match status" value="1"/>
</dbReference>
<organism evidence="13 14">
    <name type="scientific">Neptuniibacter caesariensis</name>
    <dbReference type="NCBI Taxonomy" id="207954"/>
    <lineage>
        <taxon>Bacteria</taxon>
        <taxon>Pseudomonadati</taxon>
        <taxon>Pseudomonadota</taxon>
        <taxon>Gammaproteobacteria</taxon>
        <taxon>Oceanospirillales</taxon>
        <taxon>Oceanospirillaceae</taxon>
        <taxon>Neptuniibacter</taxon>
    </lineage>
</organism>
<keyword evidence="8 11" id="KW-1133">Transmembrane helix</keyword>
<evidence type="ECO:0000256" key="11">
    <source>
        <dbReference type="RuleBase" id="RU362031"/>
    </source>
</evidence>
<dbReference type="GO" id="GO:0004222">
    <property type="term" value="F:metalloendopeptidase activity"/>
    <property type="evidence" value="ECO:0007669"/>
    <property type="project" value="InterPro"/>
</dbReference>
<keyword evidence="5 11" id="KW-0812">Transmembrane</keyword>
<comment type="similarity">
    <text evidence="3 11">Belongs to the peptidase M50B family.</text>
</comment>
<evidence type="ECO:0000256" key="10">
    <source>
        <dbReference type="ARBA" id="ARBA00023136"/>
    </source>
</evidence>
<evidence type="ECO:0000259" key="12">
    <source>
        <dbReference type="PROSITE" id="PS50106"/>
    </source>
</evidence>
<feature type="transmembrane region" description="Helical" evidence="11">
    <location>
        <begin position="97"/>
        <end position="118"/>
    </location>
</feature>
<evidence type="ECO:0000256" key="6">
    <source>
        <dbReference type="ARBA" id="ARBA00022801"/>
    </source>
</evidence>
<evidence type="ECO:0000256" key="2">
    <source>
        <dbReference type="ARBA" id="ARBA00004141"/>
    </source>
</evidence>
<proteinExistence type="inferred from homology"/>
<dbReference type="GO" id="GO:0046872">
    <property type="term" value="F:metal ion binding"/>
    <property type="evidence" value="ECO:0007669"/>
    <property type="project" value="UniProtKB-KW"/>
</dbReference>
<feature type="transmembrane region" description="Helical" evidence="11">
    <location>
        <begin position="379"/>
        <end position="403"/>
    </location>
</feature>
<evidence type="ECO:0000256" key="4">
    <source>
        <dbReference type="ARBA" id="ARBA00022670"/>
    </source>
</evidence>
<keyword evidence="9 11" id="KW-0482">Metalloprotease</keyword>
<feature type="transmembrane region" description="Helical" evidence="11">
    <location>
        <begin position="424"/>
        <end position="445"/>
    </location>
</feature>
<keyword evidence="14" id="KW-1185">Reference proteome</keyword>
<evidence type="ECO:0000313" key="14">
    <source>
        <dbReference type="Proteomes" id="UP000002171"/>
    </source>
</evidence>
<dbReference type="InterPro" id="IPR036034">
    <property type="entry name" value="PDZ_sf"/>
</dbReference>
<sequence length="451" mass="49039">MDLLHTILATIITLGILVTIHEWGHYYVARRCGVKVLRFSVGFGSPLFSRVGKDGTEYVIAAIPLGGYVKMLDEREGDVSPELLDQAFNRKPVIQRIAIVAAGPLVNLIFAVFAYWIMYGYGISTVAPVVGGVADNKPVSSLAIPFPGEIVSVDGFKTGTWDDVNLRLAARVGESGVISLEVKPEGTTLAEQYEVQISEWEIDVDRESPVSALGLKPWRPHQPAVIAELSPEGRGKQSGLEIGDQIISVDGTEIEDWAAFVKIVQASPETLLNLNIKRGGLLLDIQLRPEAKEGKNAVQYGFVGIGAQAVGWPEQYKRTVKYDLIAAVGKSVEKTWQMIALTLDSIWKMIEGVISVKNLSGPITIAKVAGAQASAGFEYYISFLAYLSISLGILNLLPIPVLDGGHLLYYSVELITGKPVSERLQVLGLKVGMALLLSLMFVALFNDFMRL</sequence>
<dbReference type="AlphaFoldDB" id="A0A7U8C7K9"/>
<gene>
    <name evidence="13" type="ORF">MED92_08006</name>
</gene>
<dbReference type="RefSeq" id="WP_007022065.1">
    <property type="nucleotide sequence ID" value="NZ_CH724126.1"/>
</dbReference>
<keyword evidence="10 11" id="KW-0472">Membrane</keyword>
<dbReference type="GO" id="GO:0016020">
    <property type="term" value="C:membrane"/>
    <property type="evidence" value="ECO:0007669"/>
    <property type="project" value="UniProtKB-SubCell"/>
</dbReference>
<dbReference type="EC" id="3.4.24.-" evidence="11"/>
<dbReference type="InterPro" id="IPR008915">
    <property type="entry name" value="Peptidase_M50"/>
</dbReference>
<dbReference type="NCBIfam" id="NF008046">
    <property type="entry name" value="PRK10779.1"/>
    <property type="match status" value="1"/>
</dbReference>
<dbReference type="NCBIfam" id="TIGR00054">
    <property type="entry name" value="RIP metalloprotease RseP"/>
    <property type="match status" value="1"/>
</dbReference>
<evidence type="ECO:0000256" key="3">
    <source>
        <dbReference type="ARBA" id="ARBA00007931"/>
    </source>
</evidence>
<comment type="caution">
    <text evidence="13">The sequence shown here is derived from an EMBL/GenBank/DDBJ whole genome shotgun (WGS) entry which is preliminary data.</text>
</comment>
<dbReference type="PROSITE" id="PS50106">
    <property type="entry name" value="PDZ"/>
    <property type="match status" value="1"/>
</dbReference>
<comment type="subcellular location">
    <subcellularLocation>
        <location evidence="2">Membrane</location>
        <topology evidence="2">Multi-pass membrane protein</topology>
    </subcellularLocation>
</comment>
<accession>A0A7U8C7K9</accession>
<evidence type="ECO:0000256" key="8">
    <source>
        <dbReference type="ARBA" id="ARBA00022989"/>
    </source>
</evidence>
<dbReference type="Gene3D" id="2.30.42.10">
    <property type="match status" value="2"/>
</dbReference>
<protein>
    <recommendedName>
        <fullName evidence="11">Zinc metalloprotease</fullName>
        <ecNumber evidence="11">3.4.24.-</ecNumber>
    </recommendedName>
</protein>
<dbReference type="Proteomes" id="UP000002171">
    <property type="component" value="Unassembled WGS sequence"/>
</dbReference>
<dbReference type="Pfam" id="PF02163">
    <property type="entry name" value="Peptidase_M50"/>
    <property type="match status" value="1"/>
</dbReference>
<dbReference type="GO" id="GO:0006508">
    <property type="term" value="P:proteolysis"/>
    <property type="evidence" value="ECO:0007669"/>
    <property type="project" value="UniProtKB-KW"/>
</dbReference>
<comment type="cofactor">
    <cofactor evidence="1 11">
        <name>Zn(2+)</name>
        <dbReference type="ChEBI" id="CHEBI:29105"/>
    </cofactor>
</comment>
<feature type="transmembrane region" description="Helical" evidence="11">
    <location>
        <begin position="6"/>
        <end position="28"/>
    </location>
</feature>
<evidence type="ECO:0000256" key="9">
    <source>
        <dbReference type="ARBA" id="ARBA00023049"/>
    </source>
</evidence>
<evidence type="ECO:0000256" key="5">
    <source>
        <dbReference type="ARBA" id="ARBA00022692"/>
    </source>
</evidence>
<reference evidence="13 14" key="1">
    <citation type="submission" date="2006-02" db="EMBL/GenBank/DDBJ databases">
        <authorList>
            <person name="Pinhassi J."/>
            <person name="Pedros-Alio C."/>
            <person name="Ferriera S."/>
            <person name="Johnson J."/>
            <person name="Kravitz S."/>
            <person name="Halpern A."/>
            <person name="Remington K."/>
            <person name="Beeson K."/>
            <person name="Tran B."/>
            <person name="Rogers Y.-H."/>
            <person name="Friedman R."/>
            <person name="Venter J.C."/>
        </authorList>
    </citation>
    <scope>NUCLEOTIDE SEQUENCE [LARGE SCALE GENOMIC DNA]</scope>
    <source>
        <strain evidence="13 14">MED92</strain>
    </source>
</reference>
<dbReference type="InterPro" id="IPR001478">
    <property type="entry name" value="PDZ"/>
</dbReference>
<dbReference type="InterPro" id="IPR004387">
    <property type="entry name" value="Pept_M50_Zn"/>
</dbReference>
<dbReference type="InterPro" id="IPR041489">
    <property type="entry name" value="PDZ_6"/>
</dbReference>
<keyword evidence="6 11" id="KW-0378">Hydrolase</keyword>